<organism evidence="10 11">
    <name type="scientific">Pseudonocardia autotrophica</name>
    <name type="common">Amycolata autotrophica</name>
    <name type="synonym">Nocardia autotrophica</name>
    <dbReference type="NCBI Taxonomy" id="2074"/>
    <lineage>
        <taxon>Bacteria</taxon>
        <taxon>Bacillati</taxon>
        <taxon>Actinomycetota</taxon>
        <taxon>Actinomycetes</taxon>
        <taxon>Pseudonocardiales</taxon>
        <taxon>Pseudonocardiaceae</taxon>
        <taxon>Pseudonocardia</taxon>
    </lineage>
</organism>
<dbReference type="Proteomes" id="UP000194360">
    <property type="component" value="Unassembled WGS sequence"/>
</dbReference>
<evidence type="ECO:0000313" key="10">
    <source>
        <dbReference type="EMBL" id="OSY35726.1"/>
    </source>
</evidence>
<dbReference type="Pfam" id="PF02803">
    <property type="entry name" value="Thiolase_C"/>
    <property type="match status" value="1"/>
</dbReference>
<keyword evidence="11" id="KW-1185">Reference proteome</keyword>
<feature type="active site" description="Acyl-thioester intermediate" evidence="6">
    <location>
        <position position="89"/>
    </location>
</feature>
<evidence type="ECO:0000256" key="6">
    <source>
        <dbReference type="PIRSR" id="PIRSR000429-1"/>
    </source>
</evidence>
<evidence type="ECO:0000256" key="4">
    <source>
        <dbReference type="ARBA" id="ARBA00023315"/>
    </source>
</evidence>
<dbReference type="CDD" id="cd00751">
    <property type="entry name" value="thiolase"/>
    <property type="match status" value="1"/>
</dbReference>
<dbReference type="PANTHER" id="PTHR18919">
    <property type="entry name" value="ACETYL-COA C-ACYLTRANSFERASE"/>
    <property type="match status" value="1"/>
</dbReference>
<dbReference type="EC" id="2.3.1.9" evidence="2"/>
<dbReference type="PIRSF" id="PIRSF000429">
    <property type="entry name" value="Ac-CoA_Ac_transf"/>
    <property type="match status" value="1"/>
</dbReference>
<comment type="caution">
    <text evidence="10">The sequence shown here is derived from an EMBL/GenBank/DDBJ whole genome shotgun (WGS) entry which is preliminary data.</text>
</comment>
<dbReference type="PANTHER" id="PTHR18919:SF107">
    <property type="entry name" value="ACETYL-COA ACETYLTRANSFERASE, CYTOSOLIC"/>
    <property type="match status" value="1"/>
</dbReference>
<dbReference type="OrthoDB" id="1402717at2"/>
<dbReference type="InterPro" id="IPR020613">
    <property type="entry name" value="Thiolase_CS"/>
</dbReference>
<feature type="active site" description="Proton acceptor" evidence="6">
    <location>
        <position position="367"/>
    </location>
</feature>
<gene>
    <name evidence="10" type="primary">thlA_2</name>
    <name evidence="10" type="ORF">BG845_05817</name>
</gene>
<dbReference type="PROSITE" id="PS00737">
    <property type="entry name" value="THIOLASE_2"/>
    <property type="match status" value="1"/>
</dbReference>
<keyword evidence="4 7" id="KW-0012">Acyltransferase</keyword>
<keyword evidence="3 7" id="KW-0808">Transferase</keyword>
<evidence type="ECO:0000256" key="3">
    <source>
        <dbReference type="ARBA" id="ARBA00022679"/>
    </source>
</evidence>
<dbReference type="NCBIfam" id="TIGR01930">
    <property type="entry name" value="AcCoA-C-Actrans"/>
    <property type="match status" value="1"/>
</dbReference>
<proteinExistence type="inferred from homology"/>
<evidence type="ECO:0000256" key="7">
    <source>
        <dbReference type="RuleBase" id="RU003557"/>
    </source>
</evidence>
<dbReference type="InterPro" id="IPR020610">
    <property type="entry name" value="Thiolase_AS"/>
</dbReference>
<evidence type="ECO:0000256" key="1">
    <source>
        <dbReference type="ARBA" id="ARBA00010982"/>
    </source>
</evidence>
<feature type="active site" description="Proton acceptor" evidence="6">
    <location>
        <position position="337"/>
    </location>
</feature>
<feature type="domain" description="Thiolase N-terminal" evidence="8">
    <location>
        <begin position="4"/>
        <end position="251"/>
    </location>
</feature>
<dbReference type="SUPFAM" id="SSF53901">
    <property type="entry name" value="Thiolase-like"/>
    <property type="match status" value="2"/>
</dbReference>
<dbReference type="PROSITE" id="PS00099">
    <property type="entry name" value="THIOLASE_3"/>
    <property type="match status" value="1"/>
</dbReference>
<dbReference type="InterPro" id="IPR020616">
    <property type="entry name" value="Thiolase_N"/>
</dbReference>
<accession>A0A1Y2MKC3</accession>
<protein>
    <recommendedName>
        <fullName evidence="5">Probable acetyl-CoA acetyltransferase</fullName>
        <ecNumber evidence="2">2.3.1.9</ecNumber>
    </recommendedName>
</protein>
<evidence type="ECO:0000256" key="2">
    <source>
        <dbReference type="ARBA" id="ARBA00012705"/>
    </source>
</evidence>
<dbReference type="InterPro" id="IPR020617">
    <property type="entry name" value="Thiolase_C"/>
</dbReference>
<evidence type="ECO:0000259" key="8">
    <source>
        <dbReference type="Pfam" id="PF00108"/>
    </source>
</evidence>
<dbReference type="RefSeq" id="WP_158092317.1">
    <property type="nucleotide sequence ID" value="NZ_AP018920.1"/>
</dbReference>
<sequence>MTRVAIVGGARTPVAKMGRAYRDVHPADLLAVSIGAALSDAGVEAGRVDQALFGATGQAGGQAQNVGRNAWLAAGLPHEVPAMTMDAQCPSSHLAAHLGAATIASGDASVVVVGGVESLTRVPMFTTAQAGLDRPIPATLTERWDMPHQGESAERAADRYAISRRACDEYGVRSHQAAAAAWKAGRFDDEATFVRADGAPLLRSDEGVRADSDIVKASALSPVYRPDGVNTAANSSQLSDGSAALVLASEEMCERDGLSPLAWIRSATWVGNDPDIIFDGPVDATEKVLDRAGIRTEDIALAEVHEAYAVPVLIWQQHFGFDLDRINVDGGAISIGHPFGASGARQMLHLAHALRHAGGGLGLATMCGGGGVATATIIESAV</sequence>
<dbReference type="AlphaFoldDB" id="A0A1Y2MKC3"/>
<reference evidence="10 11" key="1">
    <citation type="submission" date="2016-09" db="EMBL/GenBank/DDBJ databases">
        <title>Pseudonocardia autotrophica DSM535, a candidate organism with high potential of specific P450 cytochromes.</title>
        <authorList>
            <person name="Grumaz C."/>
            <person name="Vainshtein Y."/>
            <person name="Kirstahler P."/>
            <person name="Sohn K."/>
        </authorList>
    </citation>
    <scope>NUCLEOTIDE SEQUENCE [LARGE SCALE GENOMIC DNA]</scope>
    <source>
        <strain evidence="10 11">DSM 535</strain>
    </source>
</reference>
<evidence type="ECO:0000259" key="9">
    <source>
        <dbReference type="Pfam" id="PF02803"/>
    </source>
</evidence>
<feature type="domain" description="Thiolase C-terminal" evidence="9">
    <location>
        <begin position="259"/>
        <end position="379"/>
    </location>
</feature>
<evidence type="ECO:0000256" key="5">
    <source>
        <dbReference type="ARBA" id="ARBA00040529"/>
    </source>
</evidence>
<name>A0A1Y2MKC3_PSEAH</name>
<dbReference type="EMBL" id="MIGB01000047">
    <property type="protein sequence ID" value="OSY35726.1"/>
    <property type="molecule type" value="Genomic_DNA"/>
</dbReference>
<dbReference type="Gene3D" id="3.40.47.10">
    <property type="match status" value="1"/>
</dbReference>
<dbReference type="Pfam" id="PF00108">
    <property type="entry name" value="Thiolase_N"/>
    <property type="match status" value="1"/>
</dbReference>
<dbReference type="InterPro" id="IPR016039">
    <property type="entry name" value="Thiolase-like"/>
</dbReference>
<dbReference type="GO" id="GO:0003985">
    <property type="term" value="F:acetyl-CoA C-acetyltransferase activity"/>
    <property type="evidence" value="ECO:0007669"/>
    <property type="project" value="UniProtKB-EC"/>
</dbReference>
<comment type="similarity">
    <text evidence="1 7">Belongs to the thiolase-like superfamily. Thiolase family.</text>
</comment>
<dbReference type="InterPro" id="IPR002155">
    <property type="entry name" value="Thiolase"/>
</dbReference>
<evidence type="ECO:0000313" key="11">
    <source>
        <dbReference type="Proteomes" id="UP000194360"/>
    </source>
</evidence>
<dbReference type="STRING" id="2074.BG845_05817"/>